<dbReference type="CDD" id="cd03692">
    <property type="entry name" value="mtIF2_IVc"/>
    <property type="match status" value="1"/>
</dbReference>
<dbReference type="InterPro" id="IPR044145">
    <property type="entry name" value="IF2_II"/>
</dbReference>
<dbReference type="NCBIfam" id="TIGR00487">
    <property type="entry name" value="IF-2"/>
    <property type="match status" value="1"/>
</dbReference>
<dbReference type="Pfam" id="PF22042">
    <property type="entry name" value="EF-G_D2"/>
    <property type="match status" value="1"/>
</dbReference>
<evidence type="ECO:0000256" key="4">
    <source>
        <dbReference type="ARBA" id="ARBA00022741"/>
    </source>
</evidence>
<dbReference type="InterPro" id="IPR000178">
    <property type="entry name" value="TF_IF2_bacterial-like"/>
</dbReference>
<dbReference type="FunFam" id="3.40.50.10050:FF:000001">
    <property type="entry name" value="Translation initiation factor IF-2"/>
    <property type="match status" value="1"/>
</dbReference>
<dbReference type="InterPro" id="IPR005225">
    <property type="entry name" value="Small_GTP-bd"/>
</dbReference>
<accession>A0A9D1S8Y3</accession>
<evidence type="ECO:0000256" key="7">
    <source>
        <dbReference type="ARBA" id="ARBA00025162"/>
    </source>
</evidence>
<feature type="region of interest" description="Disordered" evidence="10">
    <location>
        <begin position="54"/>
        <end position="81"/>
    </location>
</feature>
<sequence length="996" mass="112633">MGKIKIHEIAKKLDLTSKEVIERAKELGIEVKSHLSAIEEKEAEKIEKSFEKVNTKKTEKKQTENKGAKQQEKKMKNDGPVIIRREVIISEEEMMKKEEEEKRRKQQERKANVGFVERDKNKDFNIVYRNKPTKPLTVEELFGLNKKKKEDKKEEKKVVEEVKKEAKEEKTIEPKKEETVLKPEKIEKSESEPMLEVSEKQVEEKKIENTKINNNQENYNKNPNYRSNPNNNYKNNEGHSNNYHNNNYRNNTQNSNQNNNFRNNNYRNNNGQNGNYRNNTNNNYNGRNFGGYNNRTPKPLDEKGIEKNIKNIMSAEVIEKEPVREYNKSLNKQKNNRFDETKAKKPSKARRSGDFDINEKKLKGLKQENSLSNMFGDQEGGMLDYYDLTTTRGKRSKKKNQKQDQEQSKQKIFKLTEITIPESITVKDLAAELKKTSGEVIKKLLGYGIMATINNQIDFDTAFLVAEEFGVTAIKKEVVKEEDILFDESEDKEEELVPRPPVIVVMGHVDHGKTSLLDAIRSTNVIEGEAGGITQHIGAYQVNVNNRDITFLDTPGHEAFTSMRARGAQITDIAILVVAADDGVMPQTVEAINHAKSAGIPIIVAVNKIDLPGANVEKIKEELMKYELVPEEWGGDTIYVPISAKKHQNIDQLLEMVLLVADMKELKANPKKQAKGAVIEARLDKSKGPIASLLVQRGTLDVGDTIVVGSSIGRIRAMRNAKGQKVKKAGPSMPVEIMGLTEVPVAGDTFYEVKDEKMAKHLIERRKRQEREKSINNMSKVTLDNLFSQMEQGKLKQLNLIVKADVQGTVEAVKQSLEKLSNEEVKVKVIHSAAGAVTESDVTLAKVSNAIIVAFNVRPVPGAKEEADKNEVEIKQYSVIYKAIEDVEAAMKGMLDPKFEEKVIGTAEIRQTFKVSNVGTIGGAYVLTGKLERNAGVRVIREEVVIHEGKLSSLKRFKDDAKEVAKGYECGLQIENYNDIKEGDIIEAFVMEEVKR</sequence>
<evidence type="ECO:0000313" key="12">
    <source>
        <dbReference type="EMBL" id="HIU51336.1"/>
    </source>
</evidence>
<dbReference type="Gene3D" id="1.10.10.2480">
    <property type="match status" value="1"/>
</dbReference>
<dbReference type="InterPro" id="IPR006847">
    <property type="entry name" value="IF2_N"/>
</dbReference>
<evidence type="ECO:0000256" key="10">
    <source>
        <dbReference type="SAM" id="MobiDB-lite"/>
    </source>
</evidence>
<dbReference type="Proteomes" id="UP000824093">
    <property type="component" value="Unassembled WGS sequence"/>
</dbReference>
<dbReference type="AlphaFoldDB" id="A0A9D1S8Y3"/>
<evidence type="ECO:0000256" key="8">
    <source>
        <dbReference type="HAMAP-Rule" id="MF_00100"/>
    </source>
</evidence>
<dbReference type="EMBL" id="DVNH01000015">
    <property type="protein sequence ID" value="HIU51336.1"/>
    <property type="molecule type" value="Genomic_DNA"/>
</dbReference>
<evidence type="ECO:0000256" key="6">
    <source>
        <dbReference type="ARBA" id="ARBA00023134"/>
    </source>
</evidence>
<dbReference type="NCBIfam" id="TIGR00231">
    <property type="entry name" value="small_GTP"/>
    <property type="match status" value="1"/>
</dbReference>
<feature type="binding site" evidence="8">
    <location>
        <begin position="507"/>
        <end position="514"/>
    </location>
    <ligand>
        <name>GTP</name>
        <dbReference type="ChEBI" id="CHEBI:37565"/>
    </ligand>
</feature>
<comment type="caution">
    <text evidence="12">The sequence shown here is derived from an EMBL/GenBank/DDBJ whole genome shotgun (WGS) entry which is preliminary data.</text>
</comment>
<feature type="region of interest" description="Disordered" evidence="10">
    <location>
        <begin position="93"/>
        <end position="116"/>
    </location>
</feature>
<evidence type="ECO:0000256" key="5">
    <source>
        <dbReference type="ARBA" id="ARBA00022917"/>
    </source>
</evidence>
<feature type="region of interest" description="G-domain" evidence="8">
    <location>
        <begin position="501"/>
        <end position="649"/>
    </location>
</feature>
<proteinExistence type="inferred from homology"/>
<dbReference type="GO" id="GO:0003743">
    <property type="term" value="F:translation initiation factor activity"/>
    <property type="evidence" value="ECO:0007669"/>
    <property type="project" value="UniProtKB-UniRule"/>
</dbReference>
<dbReference type="InterPro" id="IPR015760">
    <property type="entry name" value="TIF_IF2"/>
</dbReference>
<evidence type="ECO:0000256" key="9">
    <source>
        <dbReference type="RuleBase" id="RU000644"/>
    </source>
</evidence>
<dbReference type="FunFam" id="2.40.30.10:FF:000007">
    <property type="entry name" value="Translation initiation factor IF-2"/>
    <property type="match status" value="1"/>
</dbReference>
<dbReference type="PROSITE" id="PS51722">
    <property type="entry name" value="G_TR_2"/>
    <property type="match status" value="1"/>
</dbReference>
<comment type="subcellular location">
    <subcellularLocation>
        <location evidence="8">Cytoplasm</location>
    </subcellularLocation>
</comment>
<keyword evidence="5 8" id="KW-0648">Protein biosynthesis</keyword>
<dbReference type="SUPFAM" id="SSF50447">
    <property type="entry name" value="Translation proteins"/>
    <property type="match status" value="2"/>
</dbReference>
<dbReference type="GO" id="GO:0005525">
    <property type="term" value="F:GTP binding"/>
    <property type="evidence" value="ECO:0007669"/>
    <property type="project" value="UniProtKB-KW"/>
</dbReference>
<dbReference type="Pfam" id="PF04760">
    <property type="entry name" value="IF2_N"/>
    <property type="match status" value="2"/>
</dbReference>
<name>A0A9D1S8Y3_9FIRM</name>
<dbReference type="PANTHER" id="PTHR43381:SF5">
    <property type="entry name" value="TR-TYPE G DOMAIN-CONTAINING PROTEIN"/>
    <property type="match status" value="1"/>
</dbReference>
<dbReference type="InterPro" id="IPR027417">
    <property type="entry name" value="P-loop_NTPase"/>
</dbReference>
<keyword evidence="4 8" id="KW-0547">Nucleotide-binding</keyword>
<dbReference type="SUPFAM" id="SSF52156">
    <property type="entry name" value="Initiation factor IF2/eIF5b, domain 3"/>
    <property type="match status" value="1"/>
</dbReference>
<dbReference type="Pfam" id="PF00009">
    <property type="entry name" value="GTP_EFTU"/>
    <property type="match status" value="1"/>
</dbReference>
<dbReference type="Pfam" id="PF11987">
    <property type="entry name" value="IF-2"/>
    <property type="match status" value="1"/>
</dbReference>
<feature type="binding site" evidence="8">
    <location>
        <begin position="553"/>
        <end position="557"/>
    </location>
    <ligand>
        <name>GTP</name>
        <dbReference type="ChEBI" id="CHEBI:37565"/>
    </ligand>
</feature>
<dbReference type="Gene3D" id="3.40.50.10050">
    <property type="entry name" value="Translation initiation factor IF- 2, domain 3"/>
    <property type="match status" value="1"/>
</dbReference>
<dbReference type="GO" id="GO:0005829">
    <property type="term" value="C:cytosol"/>
    <property type="evidence" value="ECO:0007669"/>
    <property type="project" value="TreeGrafter"/>
</dbReference>
<feature type="domain" description="Tr-type G" evidence="11">
    <location>
        <begin position="498"/>
        <end position="667"/>
    </location>
</feature>
<keyword evidence="6 8" id="KW-0342">GTP-binding</keyword>
<dbReference type="CDD" id="cd01887">
    <property type="entry name" value="IF2_eIF5B"/>
    <property type="match status" value="1"/>
</dbReference>
<dbReference type="PROSITE" id="PS01176">
    <property type="entry name" value="IF2"/>
    <property type="match status" value="1"/>
</dbReference>
<evidence type="ECO:0000256" key="1">
    <source>
        <dbReference type="ARBA" id="ARBA00007733"/>
    </source>
</evidence>
<feature type="binding site" evidence="8">
    <location>
        <begin position="607"/>
        <end position="610"/>
    </location>
    <ligand>
        <name>GTP</name>
        <dbReference type="ChEBI" id="CHEBI:37565"/>
    </ligand>
</feature>
<dbReference type="InterPro" id="IPR009000">
    <property type="entry name" value="Transl_B-barrel_sf"/>
</dbReference>
<dbReference type="CDD" id="cd03702">
    <property type="entry name" value="IF2_mtIF2_II"/>
    <property type="match status" value="1"/>
</dbReference>
<reference evidence="12" key="1">
    <citation type="submission" date="2020-10" db="EMBL/GenBank/DDBJ databases">
        <authorList>
            <person name="Gilroy R."/>
        </authorList>
    </citation>
    <scope>NUCLEOTIDE SEQUENCE</scope>
    <source>
        <strain evidence="12">CHK195-15760</strain>
    </source>
</reference>
<evidence type="ECO:0000256" key="2">
    <source>
        <dbReference type="ARBA" id="ARBA00020675"/>
    </source>
</evidence>
<dbReference type="InterPro" id="IPR036925">
    <property type="entry name" value="TIF_IF2_dom3_sf"/>
</dbReference>
<dbReference type="HAMAP" id="MF_00100_B">
    <property type="entry name" value="IF_2_B"/>
    <property type="match status" value="1"/>
</dbReference>
<evidence type="ECO:0000256" key="3">
    <source>
        <dbReference type="ARBA" id="ARBA00022540"/>
    </source>
</evidence>
<dbReference type="PRINTS" id="PR00449">
    <property type="entry name" value="RASTRNSFRMNG"/>
</dbReference>
<dbReference type="FunFam" id="3.40.50.300:FF:000019">
    <property type="entry name" value="Translation initiation factor IF-2"/>
    <property type="match status" value="1"/>
</dbReference>
<feature type="region of interest" description="Disordered" evidence="10">
    <location>
        <begin position="324"/>
        <end position="357"/>
    </location>
</feature>
<feature type="region of interest" description="Disordered" evidence="10">
    <location>
        <begin position="144"/>
        <end position="302"/>
    </location>
</feature>
<dbReference type="InterPro" id="IPR053905">
    <property type="entry name" value="EF-G-like_DII"/>
</dbReference>
<evidence type="ECO:0000259" key="11">
    <source>
        <dbReference type="PROSITE" id="PS51722"/>
    </source>
</evidence>
<dbReference type="Gene3D" id="2.40.30.10">
    <property type="entry name" value="Translation factors"/>
    <property type="match status" value="2"/>
</dbReference>
<reference evidence="12" key="2">
    <citation type="journal article" date="2021" name="PeerJ">
        <title>Extensive microbial diversity within the chicken gut microbiome revealed by metagenomics and culture.</title>
        <authorList>
            <person name="Gilroy R."/>
            <person name="Ravi A."/>
            <person name="Getino M."/>
            <person name="Pursley I."/>
            <person name="Horton D.L."/>
            <person name="Alikhan N.F."/>
            <person name="Baker D."/>
            <person name="Gharbi K."/>
            <person name="Hall N."/>
            <person name="Watson M."/>
            <person name="Adriaenssens E.M."/>
            <person name="Foster-Nyarko E."/>
            <person name="Jarju S."/>
            <person name="Secka A."/>
            <person name="Antonio M."/>
            <person name="Oren A."/>
            <person name="Chaudhuri R.R."/>
            <person name="La Ragione R."/>
            <person name="Hildebrand F."/>
            <person name="Pallen M.J."/>
        </authorList>
    </citation>
    <scope>NUCLEOTIDE SEQUENCE</scope>
    <source>
        <strain evidence="12">CHK195-15760</strain>
    </source>
</reference>
<dbReference type="SUPFAM" id="SSF52540">
    <property type="entry name" value="P-loop containing nucleoside triphosphate hydrolases"/>
    <property type="match status" value="1"/>
</dbReference>
<dbReference type="InterPro" id="IPR000795">
    <property type="entry name" value="T_Tr_GTP-bd_dom"/>
</dbReference>
<evidence type="ECO:0000313" key="13">
    <source>
        <dbReference type="Proteomes" id="UP000824093"/>
    </source>
</evidence>
<dbReference type="PANTHER" id="PTHR43381">
    <property type="entry name" value="TRANSLATION INITIATION FACTOR IF-2-RELATED"/>
    <property type="match status" value="1"/>
</dbReference>
<comment type="function">
    <text evidence="7 8 9">One of the essential components for the initiation of protein synthesis. Protects formylmethionyl-tRNA from spontaneous hydrolysis and promotes its binding to the 30S ribosomal subunits. Also involved in the hydrolysis of GTP during the formation of the 70S ribosomal complex.</text>
</comment>
<gene>
    <name evidence="8 12" type="primary">infB</name>
    <name evidence="12" type="ORF">IAB70_01725</name>
</gene>
<comment type="similarity">
    <text evidence="1 8 9">Belongs to the TRAFAC class translation factor GTPase superfamily. Classic translation factor GTPase family. IF-2 subfamily.</text>
</comment>
<feature type="compositionally biased region" description="Low complexity" evidence="10">
    <location>
        <begin position="210"/>
        <end position="295"/>
    </location>
</feature>
<keyword evidence="8" id="KW-0963">Cytoplasm</keyword>
<keyword evidence="3 8" id="KW-0396">Initiation factor</keyword>
<dbReference type="GO" id="GO:0003924">
    <property type="term" value="F:GTPase activity"/>
    <property type="evidence" value="ECO:0007669"/>
    <property type="project" value="UniProtKB-UniRule"/>
</dbReference>
<dbReference type="Gene3D" id="3.40.50.300">
    <property type="entry name" value="P-loop containing nucleotide triphosphate hydrolases"/>
    <property type="match status" value="1"/>
</dbReference>
<organism evidence="12 13">
    <name type="scientific">Candidatus Merdicola faecigallinarum</name>
    <dbReference type="NCBI Taxonomy" id="2840862"/>
    <lineage>
        <taxon>Bacteria</taxon>
        <taxon>Bacillati</taxon>
        <taxon>Bacillota</taxon>
        <taxon>Clostridia</taxon>
        <taxon>Candidatus Merdicola</taxon>
    </lineage>
</organism>
<protein>
    <recommendedName>
        <fullName evidence="2 8">Translation initiation factor IF-2</fullName>
    </recommendedName>
</protein>
<dbReference type="FunFam" id="2.40.30.10:FF:000008">
    <property type="entry name" value="Translation initiation factor IF-2"/>
    <property type="match status" value="1"/>
</dbReference>
<feature type="compositionally biased region" description="Basic and acidic residues" evidence="10">
    <location>
        <begin position="151"/>
        <end position="209"/>
    </location>
</feature>
<dbReference type="InterPro" id="IPR023115">
    <property type="entry name" value="TIF_IF2_dom3"/>
</dbReference>